<feature type="chain" id="PRO_5011522687" evidence="1">
    <location>
        <begin position="23"/>
        <end position="42"/>
    </location>
</feature>
<evidence type="ECO:0000313" key="2">
    <source>
        <dbReference type="EMBL" id="SCW58128.1"/>
    </source>
</evidence>
<organism evidence="2 3">
    <name type="scientific">Rhizobium mongolense subsp. loessense</name>
    <dbReference type="NCBI Taxonomy" id="158890"/>
    <lineage>
        <taxon>Bacteria</taxon>
        <taxon>Pseudomonadati</taxon>
        <taxon>Pseudomonadota</taxon>
        <taxon>Alphaproteobacteria</taxon>
        <taxon>Hyphomicrobiales</taxon>
        <taxon>Rhizobiaceae</taxon>
        <taxon>Rhizobium/Agrobacterium group</taxon>
        <taxon>Rhizobium</taxon>
    </lineage>
</organism>
<dbReference type="EMBL" id="FMTM01000003">
    <property type="protein sequence ID" value="SCW58128.1"/>
    <property type="molecule type" value="Genomic_DNA"/>
</dbReference>
<sequence>MIKTTVAASVFAAYAFAMFAIASLPQNSPGIPVDQVTTSSTN</sequence>
<dbReference type="Proteomes" id="UP000199542">
    <property type="component" value="Unassembled WGS sequence"/>
</dbReference>
<evidence type="ECO:0000256" key="1">
    <source>
        <dbReference type="SAM" id="SignalP"/>
    </source>
</evidence>
<proteinExistence type="predicted"/>
<protein>
    <submittedName>
        <fullName evidence="2">Uncharacterized protein</fullName>
    </submittedName>
</protein>
<gene>
    <name evidence="2" type="ORF">SAMN02927900_02899</name>
</gene>
<evidence type="ECO:0000313" key="3">
    <source>
        <dbReference type="Proteomes" id="UP000199542"/>
    </source>
</evidence>
<keyword evidence="1" id="KW-0732">Signal</keyword>
<reference evidence="2 3" key="1">
    <citation type="submission" date="2016-10" db="EMBL/GenBank/DDBJ databases">
        <authorList>
            <person name="de Groot N.N."/>
        </authorList>
    </citation>
    <scope>NUCLEOTIDE SEQUENCE [LARGE SCALE GENOMIC DNA]</scope>
    <source>
        <strain evidence="2 3">CGMCC 1.3401</strain>
    </source>
</reference>
<accession>A0A1G4RMU9</accession>
<name>A0A1G4RMU9_9HYPH</name>
<dbReference type="RefSeq" id="WP_257788081.1">
    <property type="nucleotide sequence ID" value="NZ_FMTM01000003.1"/>
</dbReference>
<feature type="signal peptide" evidence="1">
    <location>
        <begin position="1"/>
        <end position="22"/>
    </location>
</feature>
<dbReference type="AlphaFoldDB" id="A0A1G4RMU9"/>